<comment type="cofactor">
    <cofactor evidence="15 18">
        <name>Ca(2+)</name>
        <dbReference type="ChEBI" id="CHEBI:29108"/>
    </cofactor>
    <text evidence="15 18">Binds 2 calcium ions per subunit.</text>
</comment>
<keyword evidence="5 18" id="KW-0349">Heme</keyword>
<keyword evidence="9 15" id="KW-0408">Iron</keyword>
<evidence type="ECO:0000256" key="15">
    <source>
        <dbReference type="PIRSR" id="PIRSR600823-3"/>
    </source>
</evidence>
<feature type="binding site" evidence="15">
    <location>
        <position position="281"/>
    </location>
    <ligand>
        <name>Ca(2+)</name>
        <dbReference type="ChEBI" id="CHEBI:29108"/>
        <label>2</label>
    </ligand>
</feature>
<feature type="binding site" evidence="15">
    <location>
        <position position="286"/>
    </location>
    <ligand>
        <name>Ca(2+)</name>
        <dbReference type="ChEBI" id="CHEBI:29108"/>
        <label>2</label>
    </ligand>
</feature>
<evidence type="ECO:0000256" key="13">
    <source>
        <dbReference type="PIRSR" id="PIRSR600823-1"/>
    </source>
</evidence>
<dbReference type="GO" id="GO:0140825">
    <property type="term" value="F:lactoperoxidase activity"/>
    <property type="evidence" value="ECO:0007669"/>
    <property type="project" value="UniProtKB-EC"/>
</dbReference>
<comment type="similarity">
    <text evidence="2">Belongs to the peroxidase family. Ascorbate peroxidase subfamily.</text>
</comment>
<dbReference type="AlphaFoldDB" id="A0A8T2QFD2"/>
<evidence type="ECO:0000256" key="18">
    <source>
        <dbReference type="RuleBase" id="RU362060"/>
    </source>
</evidence>
<feature type="binding site" evidence="15">
    <location>
        <position position="278"/>
    </location>
    <ligand>
        <name>Ca(2+)</name>
        <dbReference type="ChEBI" id="CHEBI:29108"/>
        <label>2</label>
    </ligand>
</feature>
<dbReference type="Proteomes" id="UP000825935">
    <property type="component" value="Chromosome 35"/>
</dbReference>
<feature type="binding site" evidence="15">
    <location>
        <position position="107"/>
    </location>
    <ligand>
        <name>Ca(2+)</name>
        <dbReference type="ChEBI" id="CHEBI:29108"/>
        <label>1</label>
    </ligand>
</feature>
<dbReference type="PANTHER" id="PTHR31388">
    <property type="entry name" value="PEROXIDASE 72-RELATED"/>
    <property type="match status" value="1"/>
</dbReference>
<dbReference type="PROSITE" id="PS50873">
    <property type="entry name" value="PEROXIDASE_4"/>
    <property type="match status" value="1"/>
</dbReference>
<comment type="caution">
    <text evidence="21">The sequence shown here is derived from an EMBL/GenBank/DDBJ whole genome shotgun (WGS) entry which is preliminary data.</text>
</comment>
<gene>
    <name evidence="21" type="ORF">KP509_35G026600</name>
</gene>
<dbReference type="InterPro" id="IPR019793">
    <property type="entry name" value="Peroxidases_heam-ligand_BS"/>
</dbReference>
<evidence type="ECO:0000256" key="16">
    <source>
        <dbReference type="PIRSR" id="PIRSR600823-4"/>
    </source>
</evidence>
<keyword evidence="6 15" id="KW-0479">Metal-binding</keyword>
<evidence type="ECO:0000256" key="4">
    <source>
        <dbReference type="ARBA" id="ARBA00022559"/>
    </source>
</evidence>
<dbReference type="PRINTS" id="PR00461">
    <property type="entry name" value="PLPEROXIDASE"/>
</dbReference>
<dbReference type="InterPro" id="IPR000823">
    <property type="entry name" value="Peroxidase_pln"/>
</dbReference>
<evidence type="ECO:0000256" key="1">
    <source>
        <dbReference type="ARBA" id="ARBA00000189"/>
    </source>
</evidence>
<dbReference type="GO" id="GO:0020037">
    <property type="term" value="F:heme binding"/>
    <property type="evidence" value="ECO:0007669"/>
    <property type="project" value="UniProtKB-UniRule"/>
</dbReference>
<keyword evidence="11" id="KW-0325">Glycoprotein</keyword>
<evidence type="ECO:0000256" key="5">
    <source>
        <dbReference type="ARBA" id="ARBA00022617"/>
    </source>
</evidence>
<feature type="chain" id="PRO_5035796338" description="Peroxidase" evidence="19">
    <location>
        <begin position="40"/>
        <end position="366"/>
    </location>
</feature>
<evidence type="ECO:0000256" key="14">
    <source>
        <dbReference type="PIRSR" id="PIRSR600823-2"/>
    </source>
</evidence>
<evidence type="ECO:0000256" key="11">
    <source>
        <dbReference type="ARBA" id="ARBA00023180"/>
    </source>
</evidence>
<dbReference type="InterPro" id="IPR019794">
    <property type="entry name" value="Peroxidases_AS"/>
</dbReference>
<feature type="disulfide bond" evidence="17">
    <location>
        <begin position="231"/>
        <end position="264"/>
    </location>
</feature>
<feature type="binding site" evidence="15">
    <location>
        <position position="105"/>
    </location>
    <ligand>
        <name>Ca(2+)</name>
        <dbReference type="ChEBI" id="CHEBI:29108"/>
        <label>1</label>
    </ligand>
</feature>
<dbReference type="SUPFAM" id="SSF48113">
    <property type="entry name" value="Heme-dependent peroxidases"/>
    <property type="match status" value="1"/>
</dbReference>
<keyword evidence="19" id="KW-0732">Signal</keyword>
<evidence type="ECO:0000256" key="19">
    <source>
        <dbReference type="SAM" id="SignalP"/>
    </source>
</evidence>
<evidence type="ECO:0000256" key="9">
    <source>
        <dbReference type="ARBA" id="ARBA00023004"/>
    </source>
</evidence>
<evidence type="ECO:0000256" key="12">
    <source>
        <dbReference type="ARBA" id="ARBA00023324"/>
    </source>
</evidence>
<evidence type="ECO:0000256" key="7">
    <source>
        <dbReference type="ARBA" id="ARBA00022837"/>
    </source>
</evidence>
<keyword evidence="12 18" id="KW-0376">Hydrogen peroxide</keyword>
<dbReference type="GO" id="GO:0006979">
    <property type="term" value="P:response to oxidative stress"/>
    <property type="evidence" value="ECO:0007669"/>
    <property type="project" value="UniProtKB-UniRule"/>
</dbReference>
<organism evidence="21 22">
    <name type="scientific">Ceratopteris richardii</name>
    <name type="common">Triangle waterfern</name>
    <dbReference type="NCBI Taxonomy" id="49495"/>
    <lineage>
        <taxon>Eukaryota</taxon>
        <taxon>Viridiplantae</taxon>
        <taxon>Streptophyta</taxon>
        <taxon>Embryophyta</taxon>
        <taxon>Tracheophyta</taxon>
        <taxon>Polypodiopsida</taxon>
        <taxon>Polypodiidae</taxon>
        <taxon>Polypodiales</taxon>
        <taxon>Pteridineae</taxon>
        <taxon>Pteridaceae</taxon>
        <taxon>Parkerioideae</taxon>
        <taxon>Ceratopteris</taxon>
    </lineage>
</organism>
<accession>A0A8T2QFD2</accession>
<feature type="binding site" evidence="14">
    <location>
        <position position="194"/>
    </location>
    <ligand>
        <name>substrate</name>
    </ligand>
</feature>
<dbReference type="InterPro" id="IPR002016">
    <property type="entry name" value="Haem_peroxidase"/>
</dbReference>
<dbReference type="PANTHER" id="PTHR31388:SF5">
    <property type="entry name" value="PEROXIDASE"/>
    <property type="match status" value="1"/>
</dbReference>
<feature type="signal peptide" evidence="19">
    <location>
        <begin position="1"/>
        <end position="39"/>
    </location>
</feature>
<dbReference type="PRINTS" id="PR00458">
    <property type="entry name" value="PEROXIDASE"/>
</dbReference>
<feature type="active site" description="Proton acceptor" evidence="13">
    <location>
        <position position="97"/>
    </location>
</feature>
<dbReference type="EMBL" id="CM035440">
    <property type="protein sequence ID" value="KAH7282364.1"/>
    <property type="molecule type" value="Genomic_DNA"/>
</dbReference>
<dbReference type="InterPro" id="IPR010255">
    <property type="entry name" value="Haem_peroxidase_sf"/>
</dbReference>
<dbReference type="EC" id="1.11.1.7" evidence="3 18"/>
<comment type="subcellular location">
    <subcellularLocation>
        <location evidence="18">Secreted</location>
    </subcellularLocation>
</comment>
<feature type="disulfide bond" evidence="17">
    <location>
        <begin position="66"/>
        <end position="146"/>
    </location>
</feature>
<dbReference type="FunFam" id="1.10.420.10:FF:000001">
    <property type="entry name" value="Peroxidase"/>
    <property type="match status" value="1"/>
</dbReference>
<dbReference type="PROSITE" id="PS00436">
    <property type="entry name" value="PEROXIDASE_2"/>
    <property type="match status" value="1"/>
</dbReference>
<keyword evidence="18" id="KW-0964">Secreted</keyword>
<feature type="disulfide bond" evidence="17">
    <location>
        <begin position="99"/>
        <end position="104"/>
    </location>
</feature>
<feature type="binding site" evidence="15">
    <location>
        <position position="119"/>
    </location>
    <ligand>
        <name>Ca(2+)</name>
        <dbReference type="ChEBI" id="CHEBI:29108"/>
        <label>1</label>
    </ligand>
</feature>
<feature type="binding site" evidence="15">
    <location>
        <position position="103"/>
    </location>
    <ligand>
        <name>Ca(2+)</name>
        <dbReference type="ChEBI" id="CHEBI:29108"/>
        <label>1</label>
    </ligand>
</feature>
<dbReference type="GO" id="GO:0005576">
    <property type="term" value="C:extracellular region"/>
    <property type="evidence" value="ECO:0007669"/>
    <property type="project" value="UniProtKB-SubCell"/>
</dbReference>
<feature type="binding site" evidence="15">
    <location>
        <position position="98"/>
    </location>
    <ligand>
        <name>Ca(2+)</name>
        <dbReference type="ChEBI" id="CHEBI:29108"/>
        <label>1</label>
    </ligand>
</feature>
<dbReference type="CDD" id="cd00693">
    <property type="entry name" value="secretory_peroxidase"/>
    <property type="match status" value="1"/>
</dbReference>
<name>A0A8T2QFD2_CERRI</name>
<reference evidence="21" key="1">
    <citation type="submission" date="2021-08" db="EMBL/GenBank/DDBJ databases">
        <title>WGS assembly of Ceratopteris richardii.</title>
        <authorList>
            <person name="Marchant D.B."/>
            <person name="Chen G."/>
            <person name="Jenkins J."/>
            <person name="Shu S."/>
            <person name="Leebens-Mack J."/>
            <person name="Grimwood J."/>
            <person name="Schmutz J."/>
            <person name="Soltis P."/>
            <person name="Soltis D."/>
            <person name="Chen Z.-H."/>
        </authorList>
    </citation>
    <scope>NUCLEOTIDE SEQUENCE</scope>
    <source>
        <strain evidence="21">Whitten #5841</strain>
        <tissue evidence="21">Leaf</tissue>
    </source>
</reference>
<keyword evidence="10 17" id="KW-1015">Disulfide bond</keyword>
<comment type="catalytic activity">
    <reaction evidence="1 18">
        <text>2 a phenolic donor + H2O2 = 2 a phenolic radical donor + 2 H2O</text>
        <dbReference type="Rhea" id="RHEA:56136"/>
        <dbReference type="ChEBI" id="CHEBI:15377"/>
        <dbReference type="ChEBI" id="CHEBI:16240"/>
        <dbReference type="ChEBI" id="CHEBI:139520"/>
        <dbReference type="ChEBI" id="CHEBI:139521"/>
        <dbReference type="EC" id="1.11.1.7"/>
    </reaction>
</comment>
<keyword evidence="8 18" id="KW-0560">Oxidoreductase</keyword>
<evidence type="ECO:0000313" key="22">
    <source>
        <dbReference type="Proteomes" id="UP000825935"/>
    </source>
</evidence>
<dbReference type="Gene3D" id="1.10.520.10">
    <property type="match status" value="1"/>
</dbReference>
<dbReference type="GO" id="GO:0046872">
    <property type="term" value="F:metal ion binding"/>
    <property type="evidence" value="ECO:0007669"/>
    <property type="project" value="UniProtKB-UniRule"/>
</dbReference>
<dbReference type="FunFam" id="1.10.520.10:FF:000001">
    <property type="entry name" value="Peroxidase"/>
    <property type="match status" value="1"/>
</dbReference>
<dbReference type="GO" id="GO:0042744">
    <property type="term" value="P:hydrogen peroxide catabolic process"/>
    <property type="evidence" value="ECO:0007669"/>
    <property type="project" value="UniProtKB-KW"/>
</dbReference>
<evidence type="ECO:0000256" key="2">
    <source>
        <dbReference type="ARBA" id="ARBA00006873"/>
    </source>
</evidence>
<comment type="function">
    <text evidence="18">Removal of H(2)O(2), oxidation of toxic reductants, biosynthesis and degradation of lignin, suberization, auxin catabolism, response to environmental stresses such as wounding, pathogen attack and oxidative stress.</text>
</comment>
<comment type="cofactor">
    <cofactor evidence="15 18">
        <name>heme b</name>
        <dbReference type="ChEBI" id="CHEBI:60344"/>
    </cofactor>
    <text evidence="15 18">Binds 1 heme b (iron(II)-protoporphyrin IX) group per subunit.</text>
</comment>
<evidence type="ECO:0000256" key="10">
    <source>
        <dbReference type="ARBA" id="ARBA00023157"/>
    </source>
</evidence>
<keyword evidence="4 18" id="KW-0575">Peroxidase</keyword>
<dbReference type="InterPro" id="IPR033905">
    <property type="entry name" value="Secretory_peroxidase"/>
</dbReference>
<comment type="similarity">
    <text evidence="18">Belongs to the peroxidase family. Classical plant (class III) peroxidase subfamily.</text>
</comment>
<feature type="binding site" evidence="15">
    <location>
        <position position="225"/>
    </location>
    <ligand>
        <name>Ca(2+)</name>
        <dbReference type="ChEBI" id="CHEBI:29108"/>
        <label>2</label>
    </ligand>
</feature>
<keyword evidence="7 15" id="KW-0106">Calcium</keyword>
<dbReference type="Gene3D" id="1.10.420.10">
    <property type="entry name" value="Peroxidase, domain 2"/>
    <property type="match status" value="1"/>
</dbReference>
<keyword evidence="22" id="KW-1185">Reference proteome</keyword>
<evidence type="ECO:0000256" key="6">
    <source>
        <dbReference type="ARBA" id="ARBA00022723"/>
    </source>
</evidence>
<feature type="site" description="Transition state stabilizer" evidence="16">
    <location>
        <position position="93"/>
    </location>
</feature>
<evidence type="ECO:0000256" key="17">
    <source>
        <dbReference type="PIRSR" id="PIRSR600823-5"/>
    </source>
</evidence>
<dbReference type="OrthoDB" id="2113341at2759"/>
<protein>
    <recommendedName>
        <fullName evidence="3 18">Peroxidase</fullName>
        <ecNumber evidence="3 18">1.11.1.7</ecNumber>
    </recommendedName>
</protein>
<feature type="binding site" description="axial binding residue" evidence="15">
    <location>
        <position position="224"/>
    </location>
    <ligand>
        <name>heme b</name>
        <dbReference type="ChEBI" id="CHEBI:60344"/>
    </ligand>
    <ligandPart>
        <name>Fe</name>
        <dbReference type="ChEBI" id="CHEBI:18248"/>
    </ligandPart>
</feature>
<evidence type="ECO:0000256" key="8">
    <source>
        <dbReference type="ARBA" id="ARBA00023002"/>
    </source>
</evidence>
<feature type="binding site" evidence="15">
    <location>
        <position position="101"/>
    </location>
    <ligand>
        <name>Ca(2+)</name>
        <dbReference type="ChEBI" id="CHEBI:29108"/>
        <label>1</label>
    </ligand>
</feature>
<feature type="domain" description="Plant heme peroxidase family profile" evidence="20">
    <location>
        <begin position="56"/>
        <end position="363"/>
    </location>
</feature>
<feature type="disulfide bond" evidence="17">
    <location>
        <begin position="152"/>
        <end position="359"/>
    </location>
</feature>
<evidence type="ECO:0000313" key="21">
    <source>
        <dbReference type="EMBL" id="KAH7282364.1"/>
    </source>
</evidence>
<evidence type="ECO:0000256" key="3">
    <source>
        <dbReference type="ARBA" id="ARBA00012313"/>
    </source>
</evidence>
<proteinExistence type="inferred from homology"/>
<dbReference type="Pfam" id="PF00141">
    <property type="entry name" value="peroxidase"/>
    <property type="match status" value="1"/>
</dbReference>
<sequence>MAGVIRRRIGQGGRVPSEALPLMSMIVLLILVHVDVGSGNDDGSVKMMVVADDICQLSPAFYSSSCPRVVDIVFSVVKNAVEREPRMAASLLRLHFHDCFVNGCDASDLLDDTSNFHGEKNAAPNRNSLRGFEIVDSIKLALEQECPKTVSCADILTLAARDSVVLSGGPWWVPLLGRRDSLDASQSEANQALPGPTDTLDEIVAKFEAVGLSADEVVILSGAHTIGKARCDLFSNRLYNFQNMAQRQDPMLSSKYASYLMGICPTGNEDISMTSDLDPYTPSVFDNVYYQNLLRGEGLLQSDQELFASGMNNVNMYSRVSYYASNKDGFFSDFAKAMIRMSNIKPLVGTGHGEIRRNCRFVNSNA</sequence>
<dbReference type="PROSITE" id="PS00435">
    <property type="entry name" value="PEROXIDASE_1"/>
    <property type="match status" value="1"/>
</dbReference>
<evidence type="ECO:0000259" key="20">
    <source>
        <dbReference type="PROSITE" id="PS50873"/>
    </source>
</evidence>